<evidence type="ECO:0000313" key="2">
    <source>
        <dbReference type="Proteomes" id="UP000827872"/>
    </source>
</evidence>
<keyword evidence="2" id="KW-1185">Reference proteome</keyword>
<name>A0ACB8FSU7_9SAUR</name>
<protein>
    <submittedName>
        <fullName evidence="1">Uncharacterized protein</fullName>
    </submittedName>
</protein>
<evidence type="ECO:0000313" key="1">
    <source>
        <dbReference type="EMBL" id="KAH8008357.1"/>
    </source>
</evidence>
<proteinExistence type="predicted"/>
<reference evidence="1" key="1">
    <citation type="submission" date="2021-08" db="EMBL/GenBank/DDBJ databases">
        <title>The first chromosome-level gecko genome reveals the dynamic sex chromosomes of Neotropical dwarf geckos (Sphaerodactylidae: Sphaerodactylus).</title>
        <authorList>
            <person name="Pinto B.J."/>
            <person name="Keating S.E."/>
            <person name="Gamble T."/>
        </authorList>
    </citation>
    <scope>NUCLEOTIDE SEQUENCE</scope>
    <source>
        <strain evidence="1">TG3544</strain>
    </source>
</reference>
<comment type="caution">
    <text evidence="1">The sequence shown here is derived from an EMBL/GenBank/DDBJ whole genome shotgun (WGS) entry which is preliminary data.</text>
</comment>
<accession>A0ACB8FSU7</accession>
<dbReference type="Proteomes" id="UP000827872">
    <property type="component" value="Linkage Group LG06"/>
</dbReference>
<gene>
    <name evidence="1" type="ORF">K3G42_029253</name>
</gene>
<organism evidence="1 2">
    <name type="scientific">Sphaerodactylus townsendi</name>
    <dbReference type="NCBI Taxonomy" id="933632"/>
    <lineage>
        <taxon>Eukaryota</taxon>
        <taxon>Metazoa</taxon>
        <taxon>Chordata</taxon>
        <taxon>Craniata</taxon>
        <taxon>Vertebrata</taxon>
        <taxon>Euteleostomi</taxon>
        <taxon>Lepidosauria</taxon>
        <taxon>Squamata</taxon>
        <taxon>Bifurcata</taxon>
        <taxon>Gekkota</taxon>
        <taxon>Sphaerodactylidae</taxon>
        <taxon>Sphaerodactylus</taxon>
    </lineage>
</organism>
<sequence>MGRFLALVILLLLLSVSTFCFSAGEKDHGFHIRHVERKLSRSELGHGRSGLCPCPGYHRSHSHGKNKHFPHRMKQKCKSYQRHCQHRTLMGGLQIPL</sequence>
<dbReference type="EMBL" id="CM037619">
    <property type="protein sequence ID" value="KAH8008357.1"/>
    <property type="molecule type" value="Genomic_DNA"/>
</dbReference>